<comment type="caution">
    <text evidence="1">The sequence shown here is derived from an EMBL/GenBank/DDBJ whole genome shotgun (WGS) entry which is preliminary data.</text>
</comment>
<proteinExistence type="predicted"/>
<dbReference type="Proteomes" id="UP001500936">
    <property type="component" value="Unassembled WGS sequence"/>
</dbReference>
<dbReference type="EMBL" id="BAABHB010000012">
    <property type="protein sequence ID" value="GAA4415391.1"/>
    <property type="molecule type" value="Genomic_DNA"/>
</dbReference>
<evidence type="ECO:0000313" key="1">
    <source>
        <dbReference type="EMBL" id="GAA4415391.1"/>
    </source>
</evidence>
<gene>
    <name evidence="1" type="ORF">GCM10023187_45890</name>
</gene>
<keyword evidence="2" id="KW-1185">Reference proteome</keyword>
<accession>A0ABP8KU41</accession>
<sequence length="61" mass="7039">MKNYNLTAVIEGADGFMHHQYMKLLSSNSEQAKEEFVRKCEEVYASHGPIKIGLIYWYVIG</sequence>
<name>A0ABP8KU41_9BACT</name>
<protein>
    <submittedName>
        <fullName evidence="1">Uncharacterized protein</fullName>
    </submittedName>
</protein>
<reference evidence="2" key="1">
    <citation type="journal article" date="2019" name="Int. J. Syst. Evol. Microbiol.">
        <title>The Global Catalogue of Microorganisms (GCM) 10K type strain sequencing project: providing services to taxonomists for standard genome sequencing and annotation.</title>
        <authorList>
            <consortium name="The Broad Institute Genomics Platform"/>
            <consortium name="The Broad Institute Genome Sequencing Center for Infectious Disease"/>
            <person name="Wu L."/>
            <person name="Ma J."/>
        </authorList>
    </citation>
    <scope>NUCLEOTIDE SEQUENCE [LARGE SCALE GENOMIC DNA]</scope>
    <source>
        <strain evidence="2">JCM 17925</strain>
    </source>
</reference>
<evidence type="ECO:0000313" key="2">
    <source>
        <dbReference type="Proteomes" id="UP001500936"/>
    </source>
</evidence>
<dbReference type="RefSeq" id="WP_345270379.1">
    <property type="nucleotide sequence ID" value="NZ_BAABHB010000012.1"/>
</dbReference>
<organism evidence="1 2">
    <name type="scientific">Nibrella viscosa</name>
    <dbReference type="NCBI Taxonomy" id="1084524"/>
    <lineage>
        <taxon>Bacteria</taxon>
        <taxon>Pseudomonadati</taxon>
        <taxon>Bacteroidota</taxon>
        <taxon>Cytophagia</taxon>
        <taxon>Cytophagales</taxon>
        <taxon>Spirosomataceae</taxon>
        <taxon>Nibrella</taxon>
    </lineage>
</organism>